<dbReference type="AlphaFoldDB" id="A0A0S3K9G6"/>
<keyword evidence="1" id="KW-1133">Transmembrane helix</keyword>
<dbReference type="Proteomes" id="UP000065511">
    <property type="component" value="Chromosome"/>
</dbReference>
<evidence type="ECO:0000313" key="2">
    <source>
        <dbReference type="EMBL" id="ALS00970.1"/>
    </source>
</evidence>
<keyword evidence="1" id="KW-0472">Membrane</keyword>
<evidence type="ECO:0000313" key="4">
    <source>
        <dbReference type="Proteomes" id="UP000065511"/>
    </source>
</evidence>
<organism evidence="3 5">
    <name type="scientific">Enterococcus silesiacus</name>
    <dbReference type="NCBI Taxonomy" id="332949"/>
    <lineage>
        <taxon>Bacteria</taxon>
        <taxon>Bacillati</taxon>
        <taxon>Bacillota</taxon>
        <taxon>Bacilli</taxon>
        <taxon>Lactobacillales</taxon>
        <taxon>Enterococcaceae</taxon>
        <taxon>Enterococcus</taxon>
    </lineage>
</organism>
<protein>
    <submittedName>
        <fullName evidence="3">Uncharacterized protein</fullName>
    </submittedName>
</protein>
<dbReference type="OrthoDB" id="2183310at2"/>
<evidence type="ECO:0000313" key="5">
    <source>
        <dbReference type="Proteomes" id="UP000183039"/>
    </source>
</evidence>
<gene>
    <name evidence="2" type="ORF">ATZ33_06185</name>
    <name evidence="3" type="ORF">RV15_GL001536</name>
</gene>
<accession>A0A0S3K9G6</accession>
<dbReference type="EMBL" id="CP013614">
    <property type="protein sequence ID" value="ALS00970.1"/>
    <property type="molecule type" value="Genomic_DNA"/>
</dbReference>
<keyword evidence="4" id="KW-1185">Reference proteome</keyword>
<dbReference type="RefSeq" id="WP_071878549.1">
    <property type="nucleotide sequence ID" value="NZ_JXLC01000021.1"/>
</dbReference>
<feature type="transmembrane region" description="Helical" evidence="1">
    <location>
        <begin position="6"/>
        <end position="30"/>
    </location>
</feature>
<reference evidence="3 5" key="1">
    <citation type="submission" date="2014-12" db="EMBL/GenBank/DDBJ databases">
        <title>Draft genome sequences of 29 type strains of Enterococci.</title>
        <authorList>
            <person name="Zhong Z."/>
            <person name="Sun Z."/>
            <person name="Liu W."/>
            <person name="Zhang W."/>
            <person name="Zhang H."/>
        </authorList>
    </citation>
    <scope>NUCLEOTIDE SEQUENCE [LARGE SCALE GENOMIC DNA]</scope>
    <source>
        <strain evidence="3 5">DSM 22801</strain>
    </source>
</reference>
<dbReference type="EMBL" id="JXLC01000021">
    <property type="protein sequence ID" value="OJG89970.1"/>
    <property type="molecule type" value="Genomic_DNA"/>
</dbReference>
<dbReference type="KEGG" id="ess:ATZ33_06185"/>
<name>A0A0S3K9G6_9ENTE</name>
<keyword evidence="1" id="KW-0812">Transmembrane</keyword>
<evidence type="ECO:0000313" key="3">
    <source>
        <dbReference type="EMBL" id="OJG89970.1"/>
    </source>
</evidence>
<sequence>MTLLDWIAVISLAIAIIFLLFIFLFLVGIIKTGKEQKKILLIRTKNKRKRKVIARKRRQLQKKKKKSVIASFLCFIVMLIGIATSMFAVYYQSTNLGEEDKKAIVSGYYNLRDIEDQLLLAESGEGERAEQNLKNLSLRLAAFALNRADYRINGDGQIRINRYYSSMKELGINLSSQEKGFYSDPSLLESFKGDIERVKRNEQAVIKQFKINEKSLAEKK</sequence>
<proteinExistence type="predicted"/>
<evidence type="ECO:0000256" key="1">
    <source>
        <dbReference type="SAM" id="Phobius"/>
    </source>
</evidence>
<reference evidence="2 4" key="2">
    <citation type="submission" date="2015-12" db="EMBL/GenBank/DDBJ databases">
        <authorList>
            <person name="Lauer A."/>
            <person name="Humrighouse B."/>
            <person name="Loparev V."/>
            <person name="Shewmaker P.L."/>
            <person name="Whitney A.M."/>
            <person name="McLaughlin R.W."/>
        </authorList>
    </citation>
    <scope>NUCLEOTIDE SEQUENCE [LARGE SCALE GENOMIC DNA]</scope>
    <source>
        <strain evidence="2 4">LMG 23085</strain>
    </source>
</reference>
<feature type="transmembrane region" description="Helical" evidence="1">
    <location>
        <begin position="67"/>
        <end position="91"/>
    </location>
</feature>
<dbReference type="Proteomes" id="UP000183039">
    <property type="component" value="Unassembled WGS sequence"/>
</dbReference>